<dbReference type="Proteomes" id="UP000480556">
    <property type="component" value="Unassembled WGS sequence"/>
</dbReference>
<accession>A0A5Q0P2F5</accession>
<dbReference type="EMBL" id="WITK01000019">
    <property type="protein sequence ID" value="MQW92898.1"/>
    <property type="molecule type" value="Genomic_DNA"/>
</dbReference>
<gene>
    <name evidence="3" type="ORF">GFH30_05020</name>
    <name evidence="2" type="ORF">GHJ48_10955</name>
</gene>
<feature type="signal peptide" evidence="1">
    <location>
        <begin position="1"/>
        <end position="18"/>
    </location>
</feature>
<evidence type="ECO:0000256" key="1">
    <source>
        <dbReference type="SAM" id="SignalP"/>
    </source>
</evidence>
<proteinExistence type="predicted"/>
<evidence type="ECO:0000313" key="5">
    <source>
        <dbReference type="Proteomes" id="UP000480556"/>
    </source>
</evidence>
<evidence type="ECO:0000313" key="2">
    <source>
        <dbReference type="EMBL" id="MQW92898.1"/>
    </source>
</evidence>
<protein>
    <submittedName>
        <fullName evidence="2">Uncharacterized protein</fullName>
    </submittedName>
</protein>
<organism evidence="2 5">
    <name type="scientific">Acinetobacter wanghuae</name>
    <dbReference type="NCBI Taxonomy" id="2662362"/>
    <lineage>
        <taxon>Bacteria</taxon>
        <taxon>Pseudomonadati</taxon>
        <taxon>Pseudomonadota</taxon>
        <taxon>Gammaproteobacteria</taxon>
        <taxon>Moraxellales</taxon>
        <taxon>Moraxellaceae</taxon>
        <taxon>Acinetobacter</taxon>
    </lineage>
</organism>
<dbReference type="EMBL" id="CP045650">
    <property type="protein sequence ID" value="QGA10792.1"/>
    <property type="molecule type" value="Genomic_DNA"/>
</dbReference>
<evidence type="ECO:0000313" key="3">
    <source>
        <dbReference type="EMBL" id="QGA10792.1"/>
    </source>
</evidence>
<keyword evidence="4" id="KW-1185">Reference proteome</keyword>
<name>A0A5Q0P2F5_9GAMM</name>
<feature type="chain" id="PRO_5044623604" evidence="1">
    <location>
        <begin position="19"/>
        <end position="169"/>
    </location>
</feature>
<dbReference type="Proteomes" id="UP000327478">
    <property type="component" value="Chromosome"/>
</dbReference>
<dbReference type="AlphaFoldDB" id="A0A5Q0P2F5"/>
<dbReference type="RefSeq" id="WP_153371191.1">
    <property type="nucleotide sequence ID" value="NZ_CP045650.1"/>
</dbReference>
<keyword evidence="1" id="KW-0732">Signal</keyword>
<sequence length="169" mass="19187">MKKILALVFAFIGSVANAQYIATNDLKKDFPAESYKTTKPTIVDFEIMYSNTFEADENTEIFPETDKNGIYTDAVIKLKALPSKTFPKKTLVVYDDLSKILKINDKDIIQKFKSISKKQDYLCTVTGQMNAQFHVHYDGRDDIRFRDSVNAEIKSATLIGKPKTVCQKV</sequence>
<evidence type="ECO:0000313" key="4">
    <source>
        <dbReference type="Proteomes" id="UP000327478"/>
    </source>
</evidence>
<reference evidence="4 5" key="1">
    <citation type="submission" date="2019-10" db="EMBL/GenBank/DDBJ databases">
        <authorList>
            <person name="Dong K."/>
        </authorList>
    </citation>
    <scope>NUCLEOTIDE SEQUENCE [LARGE SCALE GENOMIC DNA]</scope>
    <source>
        <strain evidence="3">Dk386</strain>
        <strain evidence="4">dk386</strain>
        <strain evidence="2">Dk771</strain>
        <strain evidence="5">dk771</strain>
    </source>
</reference>